<feature type="domain" description="Beta-ketoacyl-[acyl-carrier-protein] synthase III C-terminal" evidence="3">
    <location>
        <begin position="253"/>
        <end position="338"/>
    </location>
</feature>
<dbReference type="InterPro" id="IPR013747">
    <property type="entry name" value="ACP_syn_III_C"/>
</dbReference>
<dbReference type="PANTHER" id="PTHR34069:SF2">
    <property type="entry name" value="BETA-KETOACYL-[ACYL-CARRIER-PROTEIN] SYNTHASE III"/>
    <property type="match status" value="1"/>
</dbReference>
<dbReference type="GO" id="GO:0006633">
    <property type="term" value="P:fatty acid biosynthetic process"/>
    <property type="evidence" value="ECO:0007669"/>
    <property type="project" value="InterPro"/>
</dbReference>
<feature type="domain" description="Beta-ketoacyl-[acyl-carrier-protein] synthase III N-terminal" evidence="4">
    <location>
        <begin position="113"/>
        <end position="187"/>
    </location>
</feature>
<protein>
    <submittedName>
        <fullName evidence="5">Ketoacyl-ACP synthase III</fullName>
    </submittedName>
</protein>
<evidence type="ECO:0000259" key="3">
    <source>
        <dbReference type="Pfam" id="PF08541"/>
    </source>
</evidence>
<evidence type="ECO:0000259" key="4">
    <source>
        <dbReference type="Pfam" id="PF08545"/>
    </source>
</evidence>
<evidence type="ECO:0000313" key="6">
    <source>
        <dbReference type="Proteomes" id="UP000712080"/>
    </source>
</evidence>
<keyword evidence="6" id="KW-1185">Reference proteome</keyword>
<organism evidence="5 6">
    <name type="scientific">Flavobacterium silvaticum</name>
    <dbReference type="NCBI Taxonomy" id="1852020"/>
    <lineage>
        <taxon>Bacteria</taxon>
        <taxon>Pseudomonadati</taxon>
        <taxon>Bacteroidota</taxon>
        <taxon>Flavobacteriia</taxon>
        <taxon>Flavobacteriales</taxon>
        <taxon>Flavobacteriaceae</taxon>
        <taxon>Flavobacterium</taxon>
    </lineage>
</organism>
<dbReference type="Pfam" id="PF08545">
    <property type="entry name" value="ACP_syn_III"/>
    <property type="match status" value="1"/>
</dbReference>
<keyword evidence="1" id="KW-0808">Transferase</keyword>
<sequence>MLQQFRGIEIKALSACIPKRIVGNDAFEDLIAGKELRMFERTVGITSRRWAEDGVTATDLGFEAASILFSEHPELKENISALVFLSQTPDYKLPFSSNILQDKLGLGRELLCLDLNAGCAGFVQGLGTAFSLASPVKNGRVLLIIAETMSRMLSYKDRGTTLLFGDGAAAMIIENTGDGSVESAFEYFTDGAHFDAIMIPEGGYRKPATAESLIEKEDAAGNKRTGLNLYMDGARVFDFTLREIAPSITKILTDSDTSKDDVDYFLMHQSNRFIIQQIAAQLGIPSEKALLNIETSGNTSGVSIPLLMSEKQEQVSKGKTLVCSGYGVGLNWANCILKNQKIKFTPLQEV</sequence>
<accession>A0A972JJL2</accession>
<dbReference type="EMBL" id="JAAMPU010000108">
    <property type="protein sequence ID" value="NMH29503.1"/>
    <property type="molecule type" value="Genomic_DNA"/>
</dbReference>
<gene>
    <name evidence="5" type="ORF">G6047_15800</name>
</gene>
<dbReference type="PANTHER" id="PTHR34069">
    <property type="entry name" value="3-OXOACYL-[ACYL-CARRIER-PROTEIN] SYNTHASE 3"/>
    <property type="match status" value="1"/>
</dbReference>
<dbReference type="GO" id="GO:0004315">
    <property type="term" value="F:3-oxoacyl-[acyl-carrier-protein] synthase activity"/>
    <property type="evidence" value="ECO:0007669"/>
    <property type="project" value="InterPro"/>
</dbReference>
<proteinExistence type="predicted"/>
<evidence type="ECO:0000313" key="5">
    <source>
        <dbReference type="EMBL" id="NMH29503.1"/>
    </source>
</evidence>
<dbReference type="RefSeq" id="WP_169528590.1">
    <property type="nucleotide sequence ID" value="NZ_JAAMPU010000108.1"/>
</dbReference>
<dbReference type="InterPro" id="IPR016039">
    <property type="entry name" value="Thiolase-like"/>
</dbReference>
<dbReference type="CDD" id="cd00830">
    <property type="entry name" value="KAS_III"/>
    <property type="match status" value="1"/>
</dbReference>
<evidence type="ECO:0000256" key="1">
    <source>
        <dbReference type="ARBA" id="ARBA00022679"/>
    </source>
</evidence>
<keyword evidence="2" id="KW-0012">Acyltransferase</keyword>
<dbReference type="Proteomes" id="UP000712080">
    <property type="component" value="Unassembled WGS sequence"/>
</dbReference>
<dbReference type="GO" id="GO:0044550">
    <property type="term" value="P:secondary metabolite biosynthetic process"/>
    <property type="evidence" value="ECO:0007669"/>
    <property type="project" value="TreeGrafter"/>
</dbReference>
<evidence type="ECO:0000256" key="2">
    <source>
        <dbReference type="ARBA" id="ARBA00023315"/>
    </source>
</evidence>
<dbReference type="SUPFAM" id="SSF53901">
    <property type="entry name" value="Thiolase-like"/>
    <property type="match status" value="1"/>
</dbReference>
<comment type="caution">
    <text evidence="5">The sequence shown here is derived from an EMBL/GenBank/DDBJ whole genome shotgun (WGS) entry which is preliminary data.</text>
</comment>
<dbReference type="InterPro" id="IPR013751">
    <property type="entry name" value="ACP_syn_III_N"/>
</dbReference>
<dbReference type="AlphaFoldDB" id="A0A972JJL2"/>
<name>A0A972JJL2_9FLAO</name>
<dbReference type="Pfam" id="PF08541">
    <property type="entry name" value="ACP_syn_III_C"/>
    <property type="match status" value="1"/>
</dbReference>
<reference evidence="5" key="1">
    <citation type="submission" date="2020-02" db="EMBL/GenBank/DDBJ databases">
        <title>Flavobacterium sp. genome.</title>
        <authorList>
            <person name="Jung H.S."/>
            <person name="Baek J.H."/>
            <person name="Jeon C.O."/>
        </authorList>
    </citation>
    <scope>NUCLEOTIDE SEQUENCE</scope>
    <source>
        <strain evidence="5">SE-s28</strain>
    </source>
</reference>
<dbReference type="Gene3D" id="3.40.47.10">
    <property type="match status" value="1"/>
</dbReference>